<feature type="compositionally biased region" description="Low complexity" evidence="7">
    <location>
        <begin position="460"/>
        <end position="480"/>
    </location>
</feature>
<evidence type="ECO:0000256" key="6">
    <source>
        <dbReference type="PROSITE-ProRule" id="PRU00228"/>
    </source>
</evidence>
<dbReference type="VEuPathDB" id="FungiDB:SeMB42_g03867"/>
<evidence type="ECO:0000256" key="2">
    <source>
        <dbReference type="ARBA" id="ARBA00022737"/>
    </source>
</evidence>
<evidence type="ECO:0000313" key="11">
    <source>
        <dbReference type="Proteomes" id="UP000317494"/>
    </source>
</evidence>
<keyword evidence="1" id="KW-0479">Metal-binding</keyword>
<dbReference type="SUPFAM" id="SSF47473">
    <property type="entry name" value="EF-hand"/>
    <property type="match status" value="1"/>
</dbReference>
<feature type="region of interest" description="Disordered" evidence="7">
    <location>
        <begin position="380"/>
        <end position="511"/>
    </location>
</feature>
<feature type="compositionally biased region" description="Basic residues" evidence="7">
    <location>
        <begin position="51"/>
        <end position="62"/>
    </location>
</feature>
<proteinExistence type="predicted"/>
<organism evidence="10 11">
    <name type="scientific">Synchytrium endobioticum</name>
    <dbReference type="NCBI Taxonomy" id="286115"/>
    <lineage>
        <taxon>Eukaryota</taxon>
        <taxon>Fungi</taxon>
        <taxon>Fungi incertae sedis</taxon>
        <taxon>Chytridiomycota</taxon>
        <taxon>Chytridiomycota incertae sedis</taxon>
        <taxon>Chytridiomycetes</taxon>
        <taxon>Synchytriales</taxon>
        <taxon>Synchytriaceae</taxon>
        <taxon>Synchytrium</taxon>
    </lineage>
</organism>
<protein>
    <recommendedName>
        <fullName evidence="12">Calmodulin</fullName>
    </recommendedName>
</protein>
<dbReference type="EMBL" id="QEAN01000146">
    <property type="protein sequence ID" value="TPX45852.1"/>
    <property type="molecule type" value="Genomic_DNA"/>
</dbReference>
<feature type="domain" description="EF-hand" evidence="9">
    <location>
        <begin position="310"/>
        <end position="345"/>
    </location>
</feature>
<dbReference type="PROSITE" id="PS01357">
    <property type="entry name" value="ZF_ZZ_1"/>
    <property type="match status" value="1"/>
</dbReference>
<dbReference type="InterPro" id="IPR002048">
    <property type="entry name" value="EF_hand_dom"/>
</dbReference>
<dbReference type="Gene3D" id="1.10.238.10">
    <property type="entry name" value="EF-hand"/>
    <property type="match status" value="1"/>
</dbReference>
<dbReference type="CDD" id="cd02340">
    <property type="entry name" value="ZZ_NBR1_like"/>
    <property type="match status" value="1"/>
</dbReference>
<comment type="caution">
    <text evidence="10">The sequence shown here is derived from an EMBL/GenBank/DDBJ whole genome shotgun (WGS) entry which is preliminary data.</text>
</comment>
<feature type="region of interest" description="Disordered" evidence="7">
    <location>
        <begin position="39"/>
        <end position="95"/>
    </location>
</feature>
<feature type="region of interest" description="Disordered" evidence="7">
    <location>
        <begin position="588"/>
        <end position="610"/>
    </location>
</feature>
<gene>
    <name evidence="10" type="ORF">SeMB42_g03867</name>
</gene>
<reference evidence="10 11" key="1">
    <citation type="journal article" date="2019" name="Sci. Rep.">
        <title>Comparative genomics of chytrid fungi reveal insights into the obligate biotrophic and pathogenic lifestyle of Synchytrium endobioticum.</title>
        <authorList>
            <person name="van de Vossenberg B.T.L.H."/>
            <person name="Warris S."/>
            <person name="Nguyen H.D.T."/>
            <person name="van Gent-Pelzer M.P.E."/>
            <person name="Joly D.L."/>
            <person name="van de Geest H.C."/>
            <person name="Bonants P.J.M."/>
            <person name="Smith D.S."/>
            <person name="Levesque C.A."/>
            <person name="van der Lee T.A.J."/>
        </authorList>
    </citation>
    <scope>NUCLEOTIDE SEQUENCE [LARGE SCALE GENOMIC DNA]</scope>
    <source>
        <strain evidence="10 11">MB42</strain>
    </source>
</reference>
<dbReference type="PANTHER" id="PTHR23056">
    <property type="entry name" value="CALCINEURIN B"/>
    <property type="match status" value="1"/>
</dbReference>
<evidence type="ECO:0000256" key="1">
    <source>
        <dbReference type="ARBA" id="ARBA00022723"/>
    </source>
</evidence>
<dbReference type="AlphaFoldDB" id="A0A507D304"/>
<dbReference type="SUPFAM" id="SSF57850">
    <property type="entry name" value="RING/U-box"/>
    <property type="match status" value="1"/>
</dbReference>
<evidence type="ECO:0008006" key="12">
    <source>
        <dbReference type="Google" id="ProtNLM"/>
    </source>
</evidence>
<dbReference type="CDD" id="cd00051">
    <property type="entry name" value="EFh"/>
    <property type="match status" value="1"/>
</dbReference>
<sequence>MDSTSSPTTLDWNWQNLTIAALSLASLSLALSYYSATSSLSTSSTGNSRNRNSKKVNRRNQRPRNASNVSYEGSPSRNHSVFSNTRVNSGVSSTLPDVPISASAESALRAVDDAGPQDKASDESKNLLNLLYSIAEDQARKDGFVHRSITCNHCGTSPIRGFRYKCANCLDYDLCESCEAQEVHPKTHVFLKIRIPIPPLANPRTALLTPFYPGKEGVPPSLPWDELRSLQRKTHFDQVELEAFYEQFKSLSTASEGGITKETFDTCLGPLGVEKNLVTERIFCFFDQNSDGIISFPELVCGLSILCKGSLDERIKHAFNGYDLDGDGFISRSELHRMFKAYFHLSMELVRDVVKTMEEGMMESFDDEAAKPVSAAFAAPIPSSGAAHDDDSDESGKQKVEPSSSSCTASSNRGHNSGSTNAATTTTTSNSSTLYSTQTSHTSTTHVEGSGPVRNNTQDSLASPMPTSSSSNQLPQSSSQLRKRGSNNALSLSATTSNPNNGTVLSSPTQQLSDADRRFMSSSPQPLDIPNSRRRNVLMSGLITDHLPTPVVDPSLYTPSAFTPLYTPAPLSATGLSYRSPEPDRLVHFGNNSNSSSAHYNAHGHSQQHNVSASEHWPVMEAMSQDAIEEMVERTFATAGLSSEEKMGYNHFQKVVEADPNLLSWFEALGSSVICNVFQNLNPTKKLVPVTATFPHLKLIVDFEEAKGELGTNTLNQLRDYRITHDPAVMSASISARHGAAWMLWAGQAFISMKRSSAYYKVLASSV</sequence>
<evidence type="ECO:0000259" key="9">
    <source>
        <dbReference type="PROSITE" id="PS50222"/>
    </source>
</evidence>
<evidence type="ECO:0000256" key="4">
    <source>
        <dbReference type="ARBA" id="ARBA00022833"/>
    </source>
</evidence>
<dbReference type="GO" id="GO:0005509">
    <property type="term" value="F:calcium ion binding"/>
    <property type="evidence" value="ECO:0007669"/>
    <property type="project" value="InterPro"/>
</dbReference>
<dbReference type="PROSITE" id="PS50222">
    <property type="entry name" value="EF_HAND_2"/>
    <property type="match status" value="2"/>
</dbReference>
<dbReference type="Gene3D" id="3.30.60.90">
    <property type="match status" value="1"/>
</dbReference>
<dbReference type="InterPro" id="IPR018247">
    <property type="entry name" value="EF_Hand_1_Ca_BS"/>
</dbReference>
<feature type="compositionally biased region" description="Low complexity" evidence="7">
    <location>
        <begin position="590"/>
        <end position="605"/>
    </location>
</feature>
<dbReference type="GO" id="GO:0019722">
    <property type="term" value="P:calcium-mediated signaling"/>
    <property type="evidence" value="ECO:0007669"/>
    <property type="project" value="InterPro"/>
</dbReference>
<feature type="compositionally biased region" description="Low complexity" evidence="7">
    <location>
        <begin position="416"/>
        <end position="445"/>
    </location>
</feature>
<dbReference type="PROSITE" id="PS50135">
    <property type="entry name" value="ZF_ZZ_2"/>
    <property type="match status" value="1"/>
</dbReference>
<dbReference type="SMART" id="SM00291">
    <property type="entry name" value="ZnF_ZZ"/>
    <property type="match status" value="1"/>
</dbReference>
<evidence type="ECO:0000259" key="8">
    <source>
        <dbReference type="PROSITE" id="PS50135"/>
    </source>
</evidence>
<dbReference type="InterPro" id="IPR011992">
    <property type="entry name" value="EF-hand-dom_pair"/>
</dbReference>
<feature type="compositionally biased region" description="Polar residues" evidence="7">
    <location>
        <begin position="486"/>
        <end position="511"/>
    </location>
</feature>
<dbReference type="GO" id="GO:0008270">
    <property type="term" value="F:zinc ion binding"/>
    <property type="evidence" value="ECO:0007669"/>
    <property type="project" value="UniProtKB-KW"/>
</dbReference>
<dbReference type="Pfam" id="PF00569">
    <property type="entry name" value="ZZ"/>
    <property type="match status" value="1"/>
</dbReference>
<feature type="compositionally biased region" description="Polar residues" evidence="7">
    <location>
        <begin position="63"/>
        <end position="95"/>
    </location>
</feature>
<dbReference type="STRING" id="286115.A0A507D304"/>
<name>A0A507D304_9FUNG</name>
<keyword evidence="11" id="KW-1185">Reference proteome</keyword>
<keyword evidence="3 6" id="KW-0863">Zinc-finger</keyword>
<keyword evidence="4" id="KW-0862">Zinc</keyword>
<dbReference type="InterPro" id="IPR000433">
    <property type="entry name" value="Znf_ZZ"/>
</dbReference>
<evidence type="ECO:0000313" key="10">
    <source>
        <dbReference type="EMBL" id="TPX45852.1"/>
    </source>
</evidence>
<feature type="domain" description="EF-hand" evidence="9">
    <location>
        <begin position="274"/>
        <end position="309"/>
    </location>
</feature>
<feature type="compositionally biased region" description="Polar residues" evidence="7">
    <location>
        <begin position="401"/>
        <end position="415"/>
    </location>
</feature>
<dbReference type="PROSITE" id="PS00018">
    <property type="entry name" value="EF_HAND_1"/>
    <property type="match status" value="2"/>
</dbReference>
<keyword evidence="5" id="KW-0106">Calcium</keyword>
<accession>A0A507D304</accession>
<feature type="domain" description="ZZ-type" evidence="8">
    <location>
        <begin position="146"/>
        <end position="198"/>
    </location>
</feature>
<keyword evidence="2" id="KW-0677">Repeat</keyword>
<dbReference type="PANTHER" id="PTHR23056:SF110">
    <property type="entry name" value="CALMODULIN"/>
    <property type="match status" value="1"/>
</dbReference>
<feature type="compositionally biased region" description="Low complexity" evidence="7">
    <location>
        <begin position="39"/>
        <end position="50"/>
    </location>
</feature>
<dbReference type="PRINTS" id="PR00450">
    <property type="entry name" value="RECOVERIN"/>
</dbReference>
<dbReference type="GO" id="GO:0019900">
    <property type="term" value="F:kinase binding"/>
    <property type="evidence" value="ECO:0007669"/>
    <property type="project" value="InterPro"/>
</dbReference>
<dbReference type="InterPro" id="IPR043145">
    <property type="entry name" value="Znf_ZZ_sf"/>
</dbReference>
<dbReference type="SMART" id="SM00054">
    <property type="entry name" value="EFh"/>
    <property type="match status" value="2"/>
</dbReference>
<dbReference type="Pfam" id="PF13405">
    <property type="entry name" value="EF-hand_6"/>
    <property type="match status" value="1"/>
</dbReference>
<dbReference type="InterPro" id="IPR045198">
    <property type="entry name" value="CNBL1-10"/>
</dbReference>
<dbReference type="Proteomes" id="UP000317494">
    <property type="component" value="Unassembled WGS sequence"/>
</dbReference>
<evidence type="ECO:0000256" key="5">
    <source>
        <dbReference type="ARBA" id="ARBA00022837"/>
    </source>
</evidence>
<evidence type="ECO:0000256" key="7">
    <source>
        <dbReference type="SAM" id="MobiDB-lite"/>
    </source>
</evidence>
<evidence type="ECO:0000256" key="3">
    <source>
        <dbReference type="ARBA" id="ARBA00022771"/>
    </source>
</evidence>